<evidence type="ECO:0000313" key="7">
    <source>
        <dbReference type="Proteomes" id="UP000694406"/>
    </source>
</evidence>
<dbReference type="InterPro" id="IPR027370">
    <property type="entry name" value="Znf-RING_euk"/>
</dbReference>
<dbReference type="Gene3D" id="3.30.40.10">
    <property type="entry name" value="Zinc/RING finger domain, C3HC4 (zinc finger)"/>
    <property type="match status" value="1"/>
</dbReference>
<proteinExistence type="predicted"/>
<dbReference type="SMART" id="SM00184">
    <property type="entry name" value="RING"/>
    <property type="match status" value="1"/>
</dbReference>
<dbReference type="GO" id="GO:0008270">
    <property type="term" value="F:zinc ion binding"/>
    <property type="evidence" value="ECO:0007669"/>
    <property type="project" value="UniProtKB-KW"/>
</dbReference>
<dbReference type="InterPro" id="IPR017907">
    <property type="entry name" value="Znf_RING_CS"/>
</dbReference>
<keyword evidence="2 4" id="KW-0863">Zinc-finger</keyword>
<dbReference type="InterPro" id="IPR001841">
    <property type="entry name" value="Znf_RING"/>
</dbReference>
<dbReference type="PROSITE" id="PS50089">
    <property type="entry name" value="ZF_RING_2"/>
    <property type="match status" value="1"/>
</dbReference>
<dbReference type="GeneTree" id="ENSGT01030000234669"/>
<evidence type="ECO:0000259" key="5">
    <source>
        <dbReference type="PROSITE" id="PS50089"/>
    </source>
</evidence>
<dbReference type="PROSITE" id="PS00518">
    <property type="entry name" value="ZF_RING_1"/>
    <property type="match status" value="1"/>
</dbReference>
<keyword evidence="7" id="KW-1185">Reference proteome</keyword>
<feature type="domain" description="RING-type" evidence="5">
    <location>
        <begin position="8"/>
        <end position="53"/>
    </location>
</feature>
<evidence type="ECO:0000256" key="4">
    <source>
        <dbReference type="PROSITE-ProRule" id="PRU00175"/>
    </source>
</evidence>
<evidence type="ECO:0000256" key="1">
    <source>
        <dbReference type="ARBA" id="ARBA00022723"/>
    </source>
</evidence>
<reference evidence="6" key="2">
    <citation type="submission" date="2025-09" db="UniProtKB">
        <authorList>
            <consortium name="Ensembl"/>
        </authorList>
    </citation>
    <scope>IDENTIFICATION</scope>
</reference>
<dbReference type="Ensembl" id="ENSLLTT00000021704.1">
    <property type="protein sequence ID" value="ENSLLTP00000020930.1"/>
    <property type="gene ID" value="ENSLLTG00000015648.1"/>
</dbReference>
<dbReference type="SUPFAM" id="SSF57850">
    <property type="entry name" value="RING/U-box"/>
    <property type="match status" value="1"/>
</dbReference>
<accession>A0A8C5SQ50</accession>
<evidence type="ECO:0000313" key="6">
    <source>
        <dbReference type="Ensembl" id="ENSLLTP00000020930.1"/>
    </source>
</evidence>
<keyword evidence="1" id="KW-0479">Metal-binding</keyword>
<evidence type="ECO:0000256" key="3">
    <source>
        <dbReference type="ARBA" id="ARBA00022833"/>
    </source>
</evidence>
<name>A0A8C5SQ50_LATLA</name>
<dbReference type="Proteomes" id="UP000694406">
    <property type="component" value="Unplaced"/>
</dbReference>
<keyword evidence="3" id="KW-0862">Zinc</keyword>
<protein>
    <recommendedName>
        <fullName evidence="5">RING-type domain-containing protein</fullName>
    </recommendedName>
</protein>
<dbReference type="Pfam" id="PF13445">
    <property type="entry name" value="zf-RING_UBOX"/>
    <property type="match status" value="1"/>
</dbReference>
<organism evidence="6 7">
    <name type="scientific">Laticauda laticaudata</name>
    <name type="common">Blue-ringed sea krait</name>
    <name type="synonym">Blue-lipped sea krait</name>
    <dbReference type="NCBI Taxonomy" id="8630"/>
    <lineage>
        <taxon>Eukaryota</taxon>
        <taxon>Metazoa</taxon>
        <taxon>Chordata</taxon>
        <taxon>Craniata</taxon>
        <taxon>Vertebrata</taxon>
        <taxon>Euteleostomi</taxon>
        <taxon>Lepidosauria</taxon>
        <taxon>Squamata</taxon>
        <taxon>Bifurcata</taxon>
        <taxon>Unidentata</taxon>
        <taxon>Episquamata</taxon>
        <taxon>Toxicofera</taxon>
        <taxon>Serpentes</taxon>
        <taxon>Colubroidea</taxon>
        <taxon>Elapidae</taxon>
        <taxon>Laticaudinae</taxon>
        <taxon>Laticauda</taxon>
    </lineage>
</organism>
<dbReference type="InterPro" id="IPR050143">
    <property type="entry name" value="TRIM/RBCC"/>
</dbReference>
<dbReference type="AlphaFoldDB" id="A0A8C5SQ50"/>
<sequence>MFTRVITCPICLESFKDPVTITTCGHNFCRACLSCYYQGTERGGVGTPCPQCRKTFDHGQNIIPNRPLANVVQIAEKFRRAEEKNPPKVNLCEKYHQPVKISCQHQTVLHCAICGTTKPHDSNHGSSTVQTDNDVNKVSNIKFLLLWIRIASSPPPFPQGIVGKGRQCACSIKQRLNSQFPMKGIRSQLAAACDLAGEALKTRFYGNLFCSCLLLNRN</sequence>
<dbReference type="PANTHER" id="PTHR24103">
    <property type="entry name" value="E3 UBIQUITIN-PROTEIN LIGASE TRIM"/>
    <property type="match status" value="1"/>
</dbReference>
<evidence type="ECO:0000256" key="2">
    <source>
        <dbReference type="ARBA" id="ARBA00022771"/>
    </source>
</evidence>
<reference evidence="6" key="1">
    <citation type="submission" date="2025-08" db="UniProtKB">
        <authorList>
            <consortium name="Ensembl"/>
        </authorList>
    </citation>
    <scope>IDENTIFICATION</scope>
</reference>
<dbReference type="InterPro" id="IPR013083">
    <property type="entry name" value="Znf_RING/FYVE/PHD"/>
</dbReference>